<name>A0AA39T0U2_ACESA</name>
<accession>A0AA39T0U2</accession>
<dbReference type="EMBL" id="JAUESC010000003">
    <property type="protein sequence ID" value="KAK0600968.1"/>
    <property type="molecule type" value="Genomic_DNA"/>
</dbReference>
<keyword evidence="3" id="KW-1185">Reference proteome</keyword>
<sequence length="119" mass="12881">MTEIFAIGKEEDIIHLKELRSMTLVGLSKLTSFCPINNNGVILEDTPTATFNGKNDTSSEEDTKSSEEDGAGPSTQHQVLQNTKSSEEDGAGLSTQHLVLKNEESYEEDGAGPSTQHLE</sequence>
<evidence type="ECO:0000313" key="2">
    <source>
        <dbReference type="EMBL" id="KAK0600968.1"/>
    </source>
</evidence>
<evidence type="ECO:0000313" key="3">
    <source>
        <dbReference type="Proteomes" id="UP001168877"/>
    </source>
</evidence>
<comment type="caution">
    <text evidence="2">The sequence shown here is derived from an EMBL/GenBank/DDBJ whole genome shotgun (WGS) entry which is preliminary data.</text>
</comment>
<organism evidence="2 3">
    <name type="scientific">Acer saccharum</name>
    <name type="common">Sugar maple</name>
    <dbReference type="NCBI Taxonomy" id="4024"/>
    <lineage>
        <taxon>Eukaryota</taxon>
        <taxon>Viridiplantae</taxon>
        <taxon>Streptophyta</taxon>
        <taxon>Embryophyta</taxon>
        <taxon>Tracheophyta</taxon>
        <taxon>Spermatophyta</taxon>
        <taxon>Magnoliopsida</taxon>
        <taxon>eudicotyledons</taxon>
        <taxon>Gunneridae</taxon>
        <taxon>Pentapetalae</taxon>
        <taxon>rosids</taxon>
        <taxon>malvids</taxon>
        <taxon>Sapindales</taxon>
        <taxon>Sapindaceae</taxon>
        <taxon>Hippocastanoideae</taxon>
        <taxon>Acereae</taxon>
        <taxon>Acer</taxon>
    </lineage>
</organism>
<reference evidence="2" key="1">
    <citation type="journal article" date="2022" name="Plant J.">
        <title>Strategies of tolerance reflected in two North American maple genomes.</title>
        <authorList>
            <person name="McEvoy S.L."/>
            <person name="Sezen U.U."/>
            <person name="Trouern-Trend A."/>
            <person name="McMahon S.M."/>
            <person name="Schaberg P.G."/>
            <person name="Yang J."/>
            <person name="Wegrzyn J.L."/>
            <person name="Swenson N.G."/>
        </authorList>
    </citation>
    <scope>NUCLEOTIDE SEQUENCE</scope>
    <source>
        <strain evidence="2">NS2018</strain>
    </source>
</reference>
<proteinExistence type="predicted"/>
<protein>
    <submittedName>
        <fullName evidence="2">Uncharacterized protein</fullName>
    </submittedName>
</protein>
<gene>
    <name evidence="2" type="ORF">LWI29_020019</name>
</gene>
<feature type="compositionally biased region" description="Polar residues" evidence="1">
    <location>
        <begin position="73"/>
        <end position="84"/>
    </location>
</feature>
<reference evidence="2" key="2">
    <citation type="submission" date="2023-06" db="EMBL/GenBank/DDBJ databases">
        <authorList>
            <person name="Swenson N.G."/>
            <person name="Wegrzyn J.L."/>
            <person name="Mcevoy S.L."/>
        </authorList>
    </citation>
    <scope>NUCLEOTIDE SEQUENCE</scope>
    <source>
        <strain evidence="2">NS2018</strain>
        <tissue evidence="2">Leaf</tissue>
    </source>
</reference>
<dbReference type="AlphaFoldDB" id="A0AA39T0U2"/>
<evidence type="ECO:0000256" key="1">
    <source>
        <dbReference type="SAM" id="MobiDB-lite"/>
    </source>
</evidence>
<dbReference type="Proteomes" id="UP001168877">
    <property type="component" value="Unassembled WGS sequence"/>
</dbReference>
<feature type="region of interest" description="Disordered" evidence="1">
    <location>
        <begin position="41"/>
        <end position="119"/>
    </location>
</feature>